<name>A0A6C2U1Y5_PONDE</name>
<dbReference type="EMBL" id="CAAHFG010000001">
    <property type="protein sequence ID" value="VGO13887.1"/>
    <property type="molecule type" value="Genomic_DNA"/>
</dbReference>
<dbReference type="PANTHER" id="PTHR22674">
    <property type="entry name" value="NTPASE, KAP FAMILY P-LOOP DOMAIN-CONTAINING 1"/>
    <property type="match status" value="1"/>
</dbReference>
<accession>A0A6C2U1Y5</accession>
<feature type="compositionally biased region" description="Basic and acidic residues" evidence="1">
    <location>
        <begin position="429"/>
        <end position="438"/>
    </location>
</feature>
<dbReference type="SUPFAM" id="SSF52540">
    <property type="entry name" value="P-loop containing nucleoside triphosphate hydrolases"/>
    <property type="match status" value="1"/>
</dbReference>
<dbReference type="Pfam" id="PF07693">
    <property type="entry name" value="KAP_NTPase"/>
    <property type="match status" value="1"/>
</dbReference>
<dbReference type="Proteomes" id="UP000366872">
    <property type="component" value="Unassembled WGS sequence"/>
</dbReference>
<reference evidence="3 4" key="1">
    <citation type="submission" date="2019-04" db="EMBL/GenBank/DDBJ databases">
        <authorList>
            <person name="Van Vliet M D."/>
        </authorList>
    </citation>
    <scope>NUCLEOTIDE SEQUENCE [LARGE SCALE GENOMIC DNA]</scope>
    <source>
        <strain evidence="3 4">F1</strain>
    </source>
</reference>
<dbReference type="AlphaFoldDB" id="A0A6C2U1Y5"/>
<dbReference type="InterPro" id="IPR052754">
    <property type="entry name" value="NTPase_KAP_P-loop"/>
</dbReference>
<dbReference type="PANTHER" id="PTHR22674:SF6">
    <property type="entry name" value="NTPASE KAP FAMILY P-LOOP DOMAIN-CONTAINING PROTEIN 1"/>
    <property type="match status" value="1"/>
</dbReference>
<sequence>MWPDHESERDLLGVQHLVCSAVDIVNSDNLLPATIGIFGDWGSGKSSVIQMIERDLKSQGDVILLSFNGWLFEGYDDAKTALMETIIDEISSQKTLGNRAKVLAVNLIRKVNWFRAVGSAVKYGAATIAGGPVGLSAVAGIDAVALAKKAGEKIEDLKPEDVSALLEDEKKHTLRKGIREFRENFESFLNEAKIKKLVVVIDDLDRCLPDTIIETLEAIKLFLFVPGSAFIIGADERLVRFAVRSRFPELPGDRTDVGRDYLEKLIQYMIRVPSMSKTDTENYIALLFSLPHLSDSDLEKVCEWALGPKSIQEGRSFGLSSASEVLEEVPEPLKEELALAERISPILADVMNGNPRQCKRFLNTLMMRLKMAASREVEIQQRVLAKLMILEYLRPETFKKLAGWQISQNGVPPQIVCLEDALAQPGIGKEAEKKDAERNAGTTPKSNADKIKMDTELGVLFAEDWFKEWLTLEPKLAGIDLRPYFYFSRDSLSTLSYTAKRLSSVAREILLKILSPSEAVREGALKLGEDVSPVDASSIFEELAEKAKHSEDHSKEESPLLMIVEWTGVRHELLGELLTFLPSFPAQALPPQIILKLEGTCKAAGRQELYERYIEQVIASDSESSIAKVAIARRKRKKG</sequence>
<evidence type="ECO:0000313" key="4">
    <source>
        <dbReference type="Proteomes" id="UP000366872"/>
    </source>
</evidence>
<feature type="region of interest" description="Disordered" evidence="1">
    <location>
        <begin position="428"/>
        <end position="448"/>
    </location>
</feature>
<dbReference type="RefSeq" id="WP_136079422.1">
    <property type="nucleotide sequence ID" value="NZ_CAAHFG010000001.1"/>
</dbReference>
<dbReference type="InterPro" id="IPR027417">
    <property type="entry name" value="P-loop_NTPase"/>
</dbReference>
<dbReference type="InterPro" id="IPR011646">
    <property type="entry name" value="KAP_P-loop"/>
</dbReference>
<protein>
    <recommendedName>
        <fullName evidence="2">KAP NTPase domain-containing protein</fullName>
    </recommendedName>
</protein>
<evidence type="ECO:0000259" key="2">
    <source>
        <dbReference type="Pfam" id="PF07693"/>
    </source>
</evidence>
<dbReference type="Gene3D" id="3.40.50.300">
    <property type="entry name" value="P-loop containing nucleotide triphosphate hydrolases"/>
    <property type="match status" value="1"/>
</dbReference>
<organism evidence="3 4">
    <name type="scientific">Pontiella desulfatans</name>
    <dbReference type="NCBI Taxonomy" id="2750659"/>
    <lineage>
        <taxon>Bacteria</taxon>
        <taxon>Pseudomonadati</taxon>
        <taxon>Kiritimatiellota</taxon>
        <taxon>Kiritimatiellia</taxon>
        <taxon>Kiritimatiellales</taxon>
        <taxon>Pontiellaceae</taxon>
        <taxon>Pontiella</taxon>
    </lineage>
</organism>
<gene>
    <name evidence="3" type="ORF">PDESU_02444</name>
</gene>
<proteinExistence type="predicted"/>
<evidence type="ECO:0000256" key="1">
    <source>
        <dbReference type="SAM" id="MobiDB-lite"/>
    </source>
</evidence>
<feature type="domain" description="KAP NTPase" evidence="2">
    <location>
        <begin position="25"/>
        <end position="368"/>
    </location>
</feature>
<keyword evidence="4" id="KW-1185">Reference proteome</keyword>
<evidence type="ECO:0000313" key="3">
    <source>
        <dbReference type="EMBL" id="VGO13887.1"/>
    </source>
</evidence>